<accession>A0ABU0TFV6</accession>
<reference evidence="1 2" key="1">
    <citation type="submission" date="2023-07" db="EMBL/GenBank/DDBJ databases">
        <title>Functional and genomic diversity of the sorghum phyllosphere microbiome.</title>
        <authorList>
            <person name="Shade A."/>
        </authorList>
    </citation>
    <scope>NUCLEOTIDE SEQUENCE [LARGE SCALE GENOMIC DNA]</scope>
    <source>
        <strain evidence="1 2">SORGH_AS_1064</strain>
    </source>
</reference>
<evidence type="ECO:0000313" key="1">
    <source>
        <dbReference type="EMBL" id="MDQ1095944.1"/>
    </source>
</evidence>
<sequence length="933" mass="106193">MPDYLFRKIIFVFFALLLCIYIPAQNLSGVTMEIRNETSTDRSGILDLIVVLKNQGNNRFKGHVHISVPSGFRNILDTDMEADLGPGESAFLPVKIIVTNNASSGLSNVVFDLRDMQGRVVDREKIEYRVAENTTMRITAENPVIFINSEHDSIIVRARVANLGNKKQDVTVVFKLPDADQGNLFTEQKGSIGVQKDTVFIVRFLPTPNMLKNPEFTINVAAFREPDKEIFGNASISIQNVSSSQRYRYEQNSDFANSTKNTITASYRRIGETSNMYQLTGSGGFNLPSGYLFARGNIYTINNQNDPIVNNTYISYHRGGSTFTLGNISRLMEMSLFGRGAEYSYTTPDKNRKLEMGFVDQTFSLIERNAFLKYGYGFYVRGAVGELNDKRGISAGYVFRNDPYEHADHNLAGSDFRYAFNKDWRMNGRIYGGLSSYQDLKLTKPSLAVESQYSGIIKKVNLNGNYFYSSDYYPGNRRGVLQIQQNISAQLYKEYSVYGNLTISDFSPKYYFLNTNLQSNSTRFDGGLNFPRKGNFGLGVSFQYQQEKSNTYNNFFDTTLNEESKQLVSRRLTEYLNWSSSDLRHSAGLGLEAGLVNYPDMQRPKYQMKAVGNYNYKWLSVSFSYQYGSYFLSEYAFSKLFNQANTYKKVFASAFVNQNFFNHTLNLNSGLSYTDDILYGKSPSGFVNLKYNKERYGVFLNSSWFNYASRSTGNNIFTIEAGVSLYLASNTLNAGKKGDIHAFVYYDYNDNNIYDDGDKPAEGYLIMLNNISFKTDKEGTLAYNSVPFGKYPMKQIIQQGWYYDECDVELNKYNYSMDIPLHQNGTVQGSILYDYDAKTALEFSPKTGGIVFNIYRNDKLLQRTITDDNGEFVSFLESGVYRIELNQNSLPANTYCERTAVEVNVQAGKIKHLEPFMIRVKTKNIRVKKFGED</sequence>
<evidence type="ECO:0000313" key="2">
    <source>
        <dbReference type="Proteomes" id="UP001225072"/>
    </source>
</evidence>
<protein>
    <recommendedName>
        <fullName evidence="3">SD-repeat containing protein B domain-containing protein</fullName>
    </recommendedName>
</protein>
<evidence type="ECO:0008006" key="3">
    <source>
        <dbReference type="Google" id="ProtNLM"/>
    </source>
</evidence>
<organism evidence="1 2">
    <name type="scientific">Chryseobacterium camelliae</name>
    <dbReference type="NCBI Taxonomy" id="1265445"/>
    <lineage>
        <taxon>Bacteria</taxon>
        <taxon>Pseudomonadati</taxon>
        <taxon>Bacteroidota</taxon>
        <taxon>Flavobacteriia</taxon>
        <taxon>Flavobacteriales</taxon>
        <taxon>Weeksellaceae</taxon>
        <taxon>Chryseobacterium group</taxon>
        <taxon>Chryseobacterium</taxon>
    </lineage>
</organism>
<proteinExistence type="predicted"/>
<dbReference type="EMBL" id="JAUTAL010000001">
    <property type="protein sequence ID" value="MDQ1095944.1"/>
    <property type="molecule type" value="Genomic_DNA"/>
</dbReference>
<gene>
    <name evidence="1" type="ORF">QE404_001091</name>
</gene>
<comment type="caution">
    <text evidence="1">The sequence shown here is derived from an EMBL/GenBank/DDBJ whole genome shotgun (WGS) entry which is preliminary data.</text>
</comment>
<dbReference type="Proteomes" id="UP001225072">
    <property type="component" value="Unassembled WGS sequence"/>
</dbReference>
<keyword evidence="2" id="KW-1185">Reference proteome</keyword>
<name>A0ABU0TFV6_9FLAO</name>